<dbReference type="InterPro" id="IPR035213">
    <property type="entry name" value="DUF5321"/>
</dbReference>
<proteinExistence type="predicted"/>
<dbReference type="RefSeq" id="XP_033659811.1">
    <property type="nucleotide sequence ID" value="XM_033819153.1"/>
</dbReference>
<keyword evidence="4" id="KW-1185">Reference proteome</keyword>
<evidence type="ECO:0000313" key="4">
    <source>
        <dbReference type="Proteomes" id="UP000799537"/>
    </source>
</evidence>
<name>A0A6A6BZ97_ZASCE</name>
<reference evidence="3" key="1">
    <citation type="journal article" date="2020" name="Stud. Mycol.">
        <title>101 Dothideomycetes genomes: a test case for predicting lifestyles and emergence of pathogens.</title>
        <authorList>
            <person name="Haridas S."/>
            <person name="Albert R."/>
            <person name="Binder M."/>
            <person name="Bloem J."/>
            <person name="Labutti K."/>
            <person name="Salamov A."/>
            <person name="Andreopoulos B."/>
            <person name="Baker S."/>
            <person name="Barry K."/>
            <person name="Bills G."/>
            <person name="Bluhm B."/>
            <person name="Cannon C."/>
            <person name="Castanera R."/>
            <person name="Culley D."/>
            <person name="Daum C."/>
            <person name="Ezra D."/>
            <person name="Gonzalez J."/>
            <person name="Henrissat B."/>
            <person name="Kuo A."/>
            <person name="Liang C."/>
            <person name="Lipzen A."/>
            <person name="Lutzoni F."/>
            <person name="Magnuson J."/>
            <person name="Mondo S."/>
            <person name="Nolan M."/>
            <person name="Ohm R."/>
            <person name="Pangilinan J."/>
            <person name="Park H.-J."/>
            <person name="Ramirez L."/>
            <person name="Alfaro M."/>
            <person name="Sun H."/>
            <person name="Tritt A."/>
            <person name="Yoshinaga Y."/>
            <person name="Zwiers L.-H."/>
            <person name="Turgeon B."/>
            <person name="Goodwin S."/>
            <person name="Spatafora J."/>
            <person name="Crous P."/>
            <person name="Grigoriev I."/>
        </authorList>
    </citation>
    <scope>NUCLEOTIDE SEQUENCE</scope>
    <source>
        <strain evidence="3">ATCC 36951</strain>
    </source>
</reference>
<feature type="region of interest" description="Disordered" evidence="1">
    <location>
        <begin position="163"/>
        <end position="216"/>
    </location>
</feature>
<dbReference type="EMBL" id="ML993646">
    <property type="protein sequence ID" value="KAF2158922.1"/>
    <property type="molecule type" value="Genomic_DNA"/>
</dbReference>
<evidence type="ECO:0000313" key="3">
    <source>
        <dbReference type="EMBL" id="KAF2158922.1"/>
    </source>
</evidence>
<keyword evidence="2" id="KW-0812">Transmembrane</keyword>
<feature type="compositionally biased region" description="Polar residues" evidence="1">
    <location>
        <begin position="201"/>
        <end position="216"/>
    </location>
</feature>
<dbReference type="Proteomes" id="UP000799537">
    <property type="component" value="Unassembled WGS sequence"/>
</dbReference>
<evidence type="ECO:0000256" key="2">
    <source>
        <dbReference type="SAM" id="Phobius"/>
    </source>
</evidence>
<organism evidence="3 4">
    <name type="scientific">Zasmidium cellare ATCC 36951</name>
    <dbReference type="NCBI Taxonomy" id="1080233"/>
    <lineage>
        <taxon>Eukaryota</taxon>
        <taxon>Fungi</taxon>
        <taxon>Dikarya</taxon>
        <taxon>Ascomycota</taxon>
        <taxon>Pezizomycotina</taxon>
        <taxon>Dothideomycetes</taxon>
        <taxon>Dothideomycetidae</taxon>
        <taxon>Mycosphaerellales</taxon>
        <taxon>Mycosphaerellaceae</taxon>
        <taxon>Zasmidium</taxon>
    </lineage>
</organism>
<keyword evidence="2" id="KW-0472">Membrane</keyword>
<dbReference type="AlphaFoldDB" id="A0A6A6BZ97"/>
<accession>A0A6A6BZ97</accession>
<keyword evidence="2" id="KW-1133">Transmembrane helix</keyword>
<feature type="transmembrane region" description="Helical" evidence="2">
    <location>
        <begin position="84"/>
        <end position="104"/>
    </location>
</feature>
<dbReference type="OrthoDB" id="2253354at2759"/>
<sequence>MAPSRALRIPLDACAQCAKQYTQRRGFAAVAPRSYADGSRLPRIANPSFWASLVPSFLRRSTDAQQAEERARRRGTGADERRTGIAFLILGILVGSNAINIISIRRDMLNFSRQTDAKLETLREVIQRVKSGEDFDVKKALGTGDPDQEKEWEQVIQELQNTDMLWEGRKKRDAKRAEKAEERRLKDEEKKQAREAGGPTSEPSGQANTSRPKFLM</sequence>
<dbReference type="Pfam" id="PF17254">
    <property type="entry name" value="DUF5321"/>
    <property type="match status" value="1"/>
</dbReference>
<dbReference type="GeneID" id="54572425"/>
<gene>
    <name evidence="3" type="ORF">M409DRAFT_71400</name>
</gene>
<evidence type="ECO:0000256" key="1">
    <source>
        <dbReference type="SAM" id="MobiDB-lite"/>
    </source>
</evidence>
<protein>
    <submittedName>
        <fullName evidence="3">Uncharacterized protein</fullName>
    </submittedName>
</protein>
<feature type="compositionally biased region" description="Basic and acidic residues" evidence="1">
    <location>
        <begin position="166"/>
        <end position="194"/>
    </location>
</feature>